<organism evidence="8 9">
    <name type="scientific">Grifola frondosa</name>
    <name type="common">Maitake</name>
    <name type="synonym">Polyporus frondosus</name>
    <dbReference type="NCBI Taxonomy" id="5627"/>
    <lineage>
        <taxon>Eukaryota</taxon>
        <taxon>Fungi</taxon>
        <taxon>Dikarya</taxon>
        <taxon>Basidiomycota</taxon>
        <taxon>Agaricomycotina</taxon>
        <taxon>Agaricomycetes</taxon>
        <taxon>Polyporales</taxon>
        <taxon>Grifolaceae</taxon>
        <taxon>Grifola</taxon>
    </lineage>
</organism>
<comment type="caution">
    <text evidence="8">The sequence shown here is derived from an EMBL/GenBank/DDBJ whole genome shotgun (WGS) entry which is preliminary data.</text>
</comment>
<dbReference type="FunFam" id="3.30.160.60:FF:000100">
    <property type="entry name" value="Zinc finger 45-like"/>
    <property type="match status" value="1"/>
</dbReference>
<keyword evidence="3 5" id="KW-0863">Zinc-finger</keyword>
<name>A0A1C7LKY6_GRIFR</name>
<dbReference type="InterPro" id="IPR036236">
    <property type="entry name" value="Znf_C2H2_sf"/>
</dbReference>
<dbReference type="PANTHER" id="PTHR14003">
    <property type="entry name" value="TRANSCRIPTIONAL REPRESSOR PROTEIN YY"/>
    <property type="match status" value="1"/>
</dbReference>
<dbReference type="SMART" id="SM00355">
    <property type="entry name" value="ZnF_C2H2"/>
    <property type="match status" value="2"/>
</dbReference>
<feature type="domain" description="C2H2-type" evidence="7">
    <location>
        <begin position="234"/>
        <end position="263"/>
    </location>
</feature>
<dbReference type="Pfam" id="PF00096">
    <property type="entry name" value="zf-C2H2"/>
    <property type="match status" value="2"/>
</dbReference>
<dbReference type="GO" id="GO:0000978">
    <property type="term" value="F:RNA polymerase II cis-regulatory region sequence-specific DNA binding"/>
    <property type="evidence" value="ECO:0007669"/>
    <property type="project" value="TreeGrafter"/>
</dbReference>
<dbReference type="SUPFAM" id="SSF57667">
    <property type="entry name" value="beta-beta-alpha zinc fingers"/>
    <property type="match status" value="1"/>
</dbReference>
<feature type="region of interest" description="Disordered" evidence="6">
    <location>
        <begin position="272"/>
        <end position="421"/>
    </location>
</feature>
<dbReference type="GO" id="GO:0008270">
    <property type="term" value="F:zinc ion binding"/>
    <property type="evidence" value="ECO:0007669"/>
    <property type="project" value="UniProtKB-KW"/>
</dbReference>
<reference evidence="8 9" key="1">
    <citation type="submission" date="2016-03" db="EMBL/GenBank/DDBJ databases">
        <title>Whole genome sequencing of Grifola frondosa 9006-11.</title>
        <authorList>
            <person name="Min B."/>
            <person name="Park H."/>
            <person name="Kim J.-G."/>
            <person name="Cho H."/>
            <person name="Oh Y.-L."/>
            <person name="Kong W.-S."/>
            <person name="Choi I.-G."/>
        </authorList>
    </citation>
    <scope>NUCLEOTIDE SEQUENCE [LARGE SCALE GENOMIC DNA]</scope>
    <source>
        <strain evidence="8 9">9006-11</strain>
    </source>
</reference>
<evidence type="ECO:0000259" key="7">
    <source>
        <dbReference type="PROSITE" id="PS50157"/>
    </source>
</evidence>
<evidence type="ECO:0000256" key="5">
    <source>
        <dbReference type="PROSITE-ProRule" id="PRU00042"/>
    </source>
</evidence>
<keyword evidence="1" id="KW-0479">Metal-binding</keyword>
<keyword evidence="2" id="KW-0677">Repeat</keyword>
<dbReference type="PROSITE" id="PS00028">
    <property type="entry name" value="ZINC_FINGER_C2H2_1"/>
    <property type="match status" value="2"/>
</dbReference>
<dbReference type="AlphaFoldDB" id="A0A1C7LKY6"/>
<keyword evidence="4" id="KW-0862">Zinc</keyword>
<feature type="domain" description="C2H2-type" evidence="7">
    <location>
        <begin position="206"/>
        <end position="233"/>
    </location>
</feature>
<accession>A0A1C7LKY6</accession>
<dbReference type="GO" id="GO:0000981">
    <property type="term" value="F:DNA-binding transcription factor activity, RNA polymerase II-specific"/>
    <property type="evidence" value="ECO:0007669"/>
    <property type="project" value="TreeGrafter"/>
</dbReference>
<feature type="compositionally biased region" description="Polar residues" evidence="6">
    <location>
        <begin position="284"/>
        <end position="306"/>
    </location>
</feature>
<evidence type="ECO:0000313" key="8">
    <source>
        <dbReference type="EMBL" id="OBZ65392.1"/>
    </source>
</evidence>
<dbReference type="EMBL" id="LUGG01000044">
    <property type="protein sequence ID" value="OBZ65392.1"/>
    <property type="molecule type" value="Genomic_DNA"/>
</dbReference>
<dbReference type="GO" id="GO:0000785">
    <property type="term" value="C:chromatin"/>
    <property type="evidence" value="ECO:0007669"/>
    <property type="project" value="TreeGrafter"/>
</dbReference>
<feature type="compositionally biased region" description="Polar residues" evidence="6">
    <location>
        <begin position="373"/>
        <end position="392"/>
    </location>
</feature>
<dbReference type="InterPro" id="IPR013087">
    <property type="entry name" value="Znf_C2H2_type"/>
</dbReference>
<gene>
    <name evidence="8" type="ORF">A0H81_14556</name>
</gene>
<evidence type="ECO:0000256" key="4">
    <source>
        <dbReference type="ARBA" id="ARBA00022833"/>
    </source>
</evidence>
<dbReference type="GO" id="GO:0005667">
    <property type="term" value="C:transcription regulator complex"/>
    <property type="evidence" value="ECO:0007669"/>
    <property type="project" value="TreeGrafter"/>
</dbReference>
<protein>
    <submittedName>
        <fullName evidence="8">Zinc finger protein C25B8.19c</fullName>
    </submittedName>
</protein>
<keyword evidence="9" id="KW-1185">Reference proteome</keyword>
<dbReference type="Gene3D" id="3.30.160.60">
    <property type="entry name" value="Classic Zinc Finger"/>
    <property type="match status" value="2"/>
</dbReference>
<feature type="compositionally biased region" description="Basic and acidic residues" evidence="6">
    <location>
        <begin position="321"/>
        <end position="349"/>
    </location>
</feature>
<feature type="compositionally biased region" description="Basic and acidic residues" evidence="6">
    <location>
        <begin position="412"/>
        <end position="421"/>
    </location>
</feature>
<dbReference type="PROSITE" id="PS50157">
    <property type="entry name" value="ZINC_FINGER_C2H2_2"/>
    <property type="match status" value="2"/>
</dbReference>
<dbReference type="Proteomes" id="UP000092993">
    <property type="component" value="Unassembled WGS sequence"/>
</dbReference>
<dbReference type="PANTHER" id="PTHR14003:SF19">
    <property type="entry name" value="YY2 TRANSCRIPTION FACTOR"/>
    <property type="match status" value="1"/>
</dbReference>
<sequence>MLLAAPGQAGLTRDGYPTSPVDAARAPHFAAHGGEHHPPCAALCCRSPSHGPASSAGHSISYQHDISSPYSFDVLRPHPLTAHLENVASSASATAPPRLANPNAYAGLHSSVSGESFVTSITKARPTFRVQLSPVGAPNALMHPENVNGGQIVPQTQMPYPPNYSANPYLSAPTTSGSAQSLQRLAAQQHPHQQQALGGVTDDKRHRCPHCHKRFNRPSSLRIHVNTHTGAKPFECHYPGCHRTFNVNSNMRRHYRNHLTARRRDVVARMIQPPSVSPSPPLSTADSYGQSPPRTATTYSPITTPRSPIRSEFDESDEEEHEGRARREVISSVRDEAPDDLSARAERLRLRSRSSPMPGPYDYDPSGRAGATRTRSQSCNVPGCSCSSQISTALRPAFPESLPSPSSRPHRGHEGGGRSGS</sequence>
<evidence type="ECO:0000256" key="6">
    <source>
        <dbReference type="SAM" id="MobiDB-lite"/>
    </source>
</evidence>
<dbReference type="STRING" id="5627.A0A1C7LKY6"/>
<dbReference type="GO" id="GO:0031519">
    <property type="term" value="C:PcG protein complex"/>
    <property type="evidence" value="ECO:0007669"/>
    <property type="project" value="TreeGrafter"/>
</dbReference>
<dbReference type="OrthoDB" id="6077919at2759"/>
<proteinExistence type="predicted"/>
<evidence type="ECO:0000313" key="9">
    <source>
        <dbReference type="Proteomes" id="UP000092993"/>
    </source>
</evidence>
<evidence type="ECO:0000256" key="3">
    <source>
        <dbReference type="ARBA" id="ARBA00022771"/>
    </source>
</evidence>
<evidence type="ECO:0000256" key="2">
    <source>
        <dbReference type="ARBA" id="ARBA00022737"/>
    </source>
</evidence>
<evidence type="ECO:0000256" key="1">
    <source>
        <dbReference type="ARBA" id="ARBA00022723"/>
    </source>
</evidence>